<dbReference type="AlphaFoldDB" id="A0A1M5ZKY9"/>
<dbReference type="NCBIfam" id="NF033550">
    <property type="entry name" value="transpos_ISL3"/>
    <property type="match status" value="1"/>
</dbReference>
<dbReference type="EMBL" id="FQXE01000015">
    <property type="protein sequence ID" value="SHI24844.1"/>
    <property type="molecule type" value="Genomic_DNA"/>
</dbReference>
<name>A0A1M5ZKY9_9BURK</name>
<evidence type="ECO:0000313" key="3">
    <source>
        <dbReference type="EMBL" id="SHI24844.1"/>
    </source>
</evidence>
<organism evidence="3 4">
    <name type="scientific">Pollutimonas bauzanensis</name>
    <dbReference type="NCBI Taxonomy" id="658167"/>
    <lineage>
        <taxon>Bacteria</taxon>
        <taxon>Pseudomonadati</taxon>
        <taxon>Pseudomonadota</taxon>
        <taxon>Betaproteobacteria</taxon>
        <taxon>Burkholderiales</taxon>
        <taxon>Alcaligenaceae</taxon>
        <taxon>Pollutimonas</taxon>
    </lineage>
</organism>
<protein>
    <submittedName>
        <fullName evidence="3">Transposase</fullName>
    </submittedName>
</protein>
<proteinExistence type="predicted"/>
<accession>A0A1M5ZKY9</accession>
<dbReference type="PANTHER" id="PTHR33498">
    <property type="entry name" value="TRANSPOSASE FOR INSERTION SEQUENCE ELEMENT IS1557"/>
    <property type="match status" value="1"/>
</dbReference>
<gene>
    <name evidence="2" type="ORF">SAMN04488135_103512</name>
    <name evidence="3" type="ORF">SAMN04488135_115132</name>
</gene>
<evidence type="ECO:0000313" key="4">
    <source>
        <dbReference type="Proteomes" id="UP000184226"/>
    </source>
</evidence>
<dbReference type="EMBL" id="FQXE01000003">
    <property type="protein sequence ID" value="SHH55456.1"/>
    <property type="molecule type" value="Genomic_DNA"/>
</dbReference>
<feature type="domain" description="Transposase IS204/IS1001/IS1096/IS1165 DDE" evidence="1">
    <location>
        <begin position="151"/>
        <end position="383"/>
    </location>
</feature>
<dbReference type="Pfam" id="PF01610">
    <property type="entry name" value="DDE_Tnp_ISL3"/>
    <property type="match status" value="1"/>
</dbReference>
<dbReference type="InterPro" id="IPR047951">
    <property type="entry name" value="Transpos_ISL3"/>
</dbReference>
<keyword evidence="4" id="KW-1185">Reference proteome</keyword>
<evidence type="ECO:0000313" key="2">
    <source>
        <dbReference type="EMBL" id="SHH55456.1"/>
    </source>
</evidence>
<dbReference type="Proteomes" id="UP000184226">
    <property type="component" value="Unassembled WGS sequence"/>
</dbReference>
<reference evidence="3 4" key="1">
    <citation type="submission" date="2016-11" db="EMBL/GenBank/DDBJ databases">
        <authorList>
            <person name="Jaros S."/>
            <person name="Januszkiewicz K."/>
            <person name="Wedrychowicz H."/>
        </authorList>
    </citation>
    <scope>NUCLEOTIDE SEQUENCE [LARGE SCALE GENOMIC DNA]</scope>
    <source>
        <strain evidence="3 4">CGMCC 1.10190</strain>
    </source>
</reference>
<dbReference type="InterPro" id="IPR002560">
    <property type="entry name" value="Transposase_DDE"/>
</dbReference>
<sequence length="396" mass="46608">MSPVNSILGIRDLLIDRVERGREIHVWARPAKRLACVHCQQESVRIKATHQRTLKHTRQGNQLMVLHLRVPKYHCTDCNRYFRHRFAGIRPRRRATEAYRLEVFEAHDGGVSQHQLTRTHRIGSATVERWYQSFVKQRVSELSGRTCPQVLGIDEHFFSRKKGYASTLVDLKHHKVFDVVLGRSEASLRSYLKRLPGKEHVRVIVMDLSETYRRIAQQYFPNAMIVADRFHVVRLVNQHLLKLWQQHDPEGRKNRGLLSLMRRHHWNLSSVQKERLHQYLAQSPVLGALYFAKQQLNGFLVMKHLKAKRAKQMLPKFLALIRQFEQSPARALAATLTSWLEPIVRMWRFTKSNGITEGFHTKMEMLSRRAYGFRNFENYRMRVLAQCGWNGVINRV</sequence>
<dbReference type="OrthoDB" id="46712at2"/>
<evidence type="ECO:0000259" key="1">
    <source>
        <dbReference type="Pfam" id="PF01610"/>
    </source>
</evidence>
<dbReference type="PANTHER" id="PTHR33498:SF1">
    <property type="entry name" value="TRANSPOSASE FOR INSERTION SEQUENCE ELEMENT IS1557"/>
    <property type="match status" value="1"/>
</dbReference>